<dbReference type="Pfam" id="PF00027">
    <property type="entry name" value="cNMP_binding"/>
    <property type="match status" value="1"/>
</dbReference>
<dbReference type="CDD" id="cd00038">
    <property type="entry name" value="CAP_ED"/>
    <property type="match status" value="1"/>
</dbReference>
<dbReference type="PANTHER" id="PTHR24567:SF68">
    <property type="entry name" value="DNA-BINDING TRANSCRIPTIONAL DUAL REGULATOR CRP"/>
    <property type="match status" value="1"/>
</dbReference>
<dbReference type="Gene3D" id="2.60.120.10">
    <property type="entry name" value="Jelly Rolls"/>
    <property type="match status" value="1"/>
</dbReference>
<dbReference type="SUPFAM" id="SSF51206">
    <property type="entry name" value="cAMP-binding domain-like"/>
    <property type="match status" value="1"/>
</dbReference>
<comment type="caution">
    <text evidence="6">The sequence shown here is derived from an EMBL/GenBank/DDBJ whole genome shotgun (WGS) entry which is preliminary data.</text>
</comment>
<keyword evidence="2" id="KW-0238">DNA-binding</keyword>
<dbReference type="SMART" id="SM00419">
    <property type="entry name" value="HTH_CRP"/>
    <property type="match status" value="1"/>
</dbReference>
<evidence type="ECO:0000256" key="2">
    <source>
        <dbReference type="ARBA" id="ARBA00023125"/>
    </source>
</evidence>
<protein>
    <submittedName>
        <fullName evidence="6">Crp/Fnr family transcriptional regulator</fullName>
    </submittedName>
</protein>
<keyword evidence="1" id="KW-0805">Transcription regulation</keyword>
<reference evidence="6 7" key="1">
    <citation type="submission" date="2020-07" db="EMBL/GenBank/DDBJ databases">
        <title>Novel species isolated from subtropical streams in China.</title>
        <authorList>
            <person name="Lu H."/>
        </authorList>
    </citation>
    <scope>NUCLEOTIDE SEQUENCE [LARGE SCALE GENOMIC DNA]</scope>
    <source>
        <strain evidence="6 7">LX47W</strain>
    </source>
</reference>
<dbReference type="Gene3D" id="1.10.10.10">
    <property type="entry name" value="Winged helix-like DNA-binding domain superfamily/Winged helix DNA-binding domain"/>
    <property type="match status" value="1"/>
</dbReference>
<dbReference type="GO" id="GO:0005829">
    <property type="term" value="C:cytosol"/>
    <property type="evidence" value="ECO:0007669"/>
    <property type="project" value="TreeGrafter"/>
</dbReference>
<proteinExistence type="predicted"/>
<accession>A0A7W2FE15</accession>
<feature type="domain" description="HTH crp-type" evidence="5">
    <location>
        <begin position="147"/>
        <end position="216"/>
    </location>
</feature>
<dbReference type="Pfam" id="PF13545">
    <property type="entry name" value="HTH_Crp_2"/>
    <property type="match status" value="1"/>
</dbReference>
<evidence type="ECO:0000313" key="7">
    <source>
        <dbReference type="Proteomes" id="UP000573499"/>
    </source>
</evidence>
<dbReference type="SUPFAM" id="SSF46785">
    <property type="entry name" value="Winged helix' DNA-binding domain"/>
    <property type="match status" value="1"/>
</dbReference>
<dbReference type="GO" id="GO:0003700">
    <property type="term" value="F:DNA-binding transcription factor activity"/>
    <property type="evidence" value="ECO:0007669"/>
    <property type="project" value="TreeGrafter"/>
</dbReference>
<evidence type="ECO:0000313" key="6">
    <source>
        <dbReference type="EMBL" id="MBA5689960.1"/>
    </source>
</evidence>
<dbReference type="InterPro" id="IPR014710">
    <property type="entry name" value="RmlC-like_jellyroll"/>
</dbReference>
<dbReference type="AlphaFoldDB" id="A0A7W2FE15"/>
<dbReference type="InterPro" id="IPR018490">
    <property type="entry name" value="cNMP-bd_dom_sf"/>
</dbReference>
<dbReference type="EMBL" id="JACEZU010000013">
    <property type="protein sequence ID" value="MBA5689960.1"/>
    <property type="molecule type" value="Genomic_DNA"/>
</dbReference>
<dbReference type="PROSITE" id="PS51063">
    <property type="entry name" value="HTH_CRP_2"/>
    <property type="match status" value="1"/>
</dbReference>
<sequence length="225" mass="25269">MDIISDFFSRQWFFSRLSENERDILLKSSFTKVVEAGSYICQFGSRADMWYGVVSGFVKVSVTSKSGKVTSYVAVAADDWIGEGSVLKGGVRPYDIIALRDSKIVCVPRSVFVDLYNTNIDFCHFLIERMNRRLAHFIVSMQIDRLINPDVKVARILGMLTQDLATDGPQNLSLNQTELALLCGLSRPFTNRVVTKLTKLGLITHEYGKITILDRAGLEAFDEPD</sequence>
<name>A0A7W2FE15_9BURK</name>
<dbReference type="GO" id="GO:0003677">
    <property type="term" value="F:DNA binding"/>
    <property type="evidence" value="ECO:0007669"/>
    <property type="project" value="UniProtKB-KW"/>
</dbReference>
<dbReference type="PANTHER" id="PTHR24567">
    <property type="entry name" value="CRP FAMILY TRANSCRIPTIONAL REGULATORY PROTEIN"/>
    <property type="match status" value="1"/>
</dbReference>
<dbReference type="InterPro" id="IPR036390">
    <property type="entry name" value="WH_DNA-bd_sf"/>
</dbReference>
<dbReference type="InterPro" id="IPR012318">
    <property type="entry name" value="HTH_CRP"/>
</dbReference>
<dbReference type="InterPro" id="IPR000595">
    <property type="entry name" value="cNMP-bd_dom"/>
</dbReference>
<evidence type="ECO:0000256" key="3">
    <source>
        <dbReference type="ARBA" id="ARBA00023163"/>
    </source>
</evidence>
<dbReference type="SMART" id="SM00100">
    <property type="entry name" value="cNMP"/>
    <property type="match status" value="1"/>
</dbReference>
<dbReference type="PROSITE" id="PS50042">
    <property type="entry name" value="CNMP_BINDING_3"/>
    <property type="match status" value="1"/>
</dbReference>
<feature type="domain" description="Cyclic nucleotide-binding" evidence="4">
    <location>
        <begin position="13"/>
        <end position="133"/>
    </location>
</feature>
<keyword evidence="7" id="KW-1185">Reference proteome</keyword>
<evidence type="ECO:0000259" key="5">
    <source>
        <dbReference type="PROSITE" id="PS51063"/>
    </source>
</evidence>
<dbReference type="InterPro" id="IPR036388">
    <property type="entry name" value="WH-like_DNA-bd_sf"/>
</dbReference>
<dbReference type="RefSeq" id="WP_182156752.1">
    <property type="nucleotide sequence ID" value="NZ_JACEZU010000013.1"/>
</dbReference>
<gene>
    <name evidence="6" type="ORF">H3H39_23190</name>
</gene>
<evidence type="ECO:0000259" key="4">
    <source>
        <dbReference type="PROSITE" id="PS50042"/>
    </source>
</evidence>
<dbReference type="InterPro" id="IPR050397">
    <property type="entry name" value="Env_Response_Regulators"/>
</dbReference>
<organism evidence="6 7">
    <name type="scientific">Rugamonas apoptosis</name>
    <dbReference type="NCBI Taxonomy" id="2758570"/>
    <lineage>
        <taxon>Bacteria</taxon>
        <taxon>Pseudomonadati</taxon>
        <taxon>Pseudomonadota</taxon>
        <taxon>Betaproteobacteria</taxon>
        <taxon>Burkholderiales</taxon>
        <taxon>Oxalobacteraceae</taxon>
        <taxon>Telluria group</taxon>
        <taxon>Rugamonas</taxon>
    </lineage>
</organism>
<evidence type="ECO:0000256" key="1">
    <source>
        <dbReference type="ARBA" id="ARBA00023015"/>
    </source>
</evidence>
<dbReference type="Proteomes" id="UP000573499">
    <property type="component" value="Unassembled WGS sequence"/>
</dbReference>
<keyword evidence="3" id="KW-0804">Transcription</keyword>